<keyword evidence="4" id="KW-1185">Reference proteome</keyword>
<name>A0ABQ4QJD7_9HYPH</name>
<dbReference type="SUPFAM" id="SSF56801">
    <property type="entry name" value="Acetyl-CoA synthetase-like"/>
    <property type="match status" value="1"/>
</dbReference>
<dbReference type="PANTHER" id="PTHR43201:SF32">
    <property type="entry name" value="2-SUCCINYLBENZOATE--COA LIGASE, CHLOROPLASTIC_PEROXISOMAL"/>
    <property type="match status" value="1"/>
</dbReference>
<evidence type="ECO:0000259" key="2">
    <source>
        <dbReference type="Pfam" id="PF00501"/>
    </source>
</evidence>
<protein>
    <recommendedName>
        <fullName evidence="2">AMP-dependent synthetase/ligase domain-containing protein</fullName>
    </recommendedName>
</protein>
<dbReference type="PANTHER" id="PTHR43201">
    <property type="entry name" value="ACYL-COA SYNTHETASE"/>
    <property type="match status" value="1"/>
</dbReference>
<gene>
    <name evidence="3" type="ORF">AFCDBAGC_3232</name>
</gene>
<dbReference type="Gene3D" id="3.40.50.12780">
    <property type="entry name" value="N-terminal domain of ligase-like"/>
    <property type="match status" value="1"/>
</dbReference>
<dbReference type="Proteomes" id="UP001055117">
    <property type="component" value="Unassembled WGS sequence"/>
</dbReference>
<evidence type="ECO:0000256" key="1">
    <source>
        <dbReference type="SAM" id="MobiDB-lite"/>
    </source>
</evidence>
<organism evidence="3 4">
    <name type="scientific">Methylobacterium cerastii</name>
    <dbReference type="NCBI Taxonomy" id="932741"/>
    <lineage>
        <taxon>Bacteria</taxon>
        <taxon>Pseudomonadati</taxon>
        <taxon>Pseudomonadota</taxon>
        <taxon>Alphaproteobacteria</taxon>
        <taxon>Hyphomicrobiales</taxon>
        <taxon>Methylobacteriaceae</taxon>
        <taxon>Methylobacterium</taxon>
    </lineage>
</organism>
<accession>A0ABQ4QJD7</accession>
<evidence type="ECO:0000313" key="4">
    <source>
        <dbReference type="Proteomes" id="UP001055117"/>
    </source>
</evidence>
<dbReference type="EMBL" id="BPQG01000050">
    <property type="protein sequence ID" value="GJD45360.1"/>
    <property type="molecule type" value="Genomic_DNA"/>
</dbReference>
<evidence type="ECO:0000313" key="3">
    <source>
        <dbReference type="EMBL" id="GJD45360.1"/>
    </source>
</evidence>
<proteinExistence type="predicted"/>
<sequence length="458" mass="47121">MHADLRMEFENPVSAAQPSIEPSTAGWGPATRGAVRSQVVPEGASEIAPEVILPRAGLCALLAGTARLDPGRLAFADAAPKRSWSGRPPMAWTYGTAAEIIGRLARALRTWRLAPGSRIGLWFPGSTEGLVAHLAVEAAGHVPCPLPPSWTEAQAAAGIQAAGLSAVLTQTQVGANRPAEALCRIAAGYFGLRYLAAFGPAVPDGVINLDALALDRAGGTAPLPETGGGLVSFAAGDPARPVHRTGDALLAAIAAHLVSARIEPGDRILTLLPPSDLRGLVTGLGAALAAGVDLETMPVFDGPALIENLAQPRPTHLVAPAFLEQALDALPTATRSVVLARRAPGSVPPHAADRAAGSPVLDVLAFDEDAVLSVRRSGSSGPASDLASVLAEPARLALPPALFDLRRDPDGRLAFRGQACATTRVQRGEVDATEAGSFRASRFRADRFAGTGMAVMEA</sequence>
<reference evidence="3 4" key="1">
    <citation type="journal article" date="2021" name="Front. Microbiol.">
        <title>Comprehensive Comparative Genomics and Phenotyping of Methylobacterium Species.</title>
        <authorList>
            <person name="Alessa O."/>
            <person name="Ogura Y."/>
            <person name="Fujitani Y."/>
            <person name="Takami H."/>
            <person name="Hayashi T."/>
            <person name="Sahin N."/>
            <person name="Tani A."/>
        </authorList>
    </citation>
    <scope>NUCLEOTIDE SEQUENCE [LARGE SCALE GENOMIC DNA]</scope>
    <source>
        <strain evidence="3 4">DSM 23679</strain>
    </source>
</reference>
<feature type="domain" description="AMP-dependent synthetase/ligase" evidence="2">
    <location>
        <begin position="88"/>
        <end position="173"/>
    </location>
</feature>
<comment type="caution">
    <text evidence="3">The sequence shown here is derived from an EMBL/GenBank/DDBJ whole genome shotgun (WGS) entry which is preliminary data.</text>
</comment>
<dbReference type="InterPro" id="IPR000873">
    <property type="entry name" value="AMP-dep_synth/lig_dom"/>
</dbReference>
<dbReference type="Pfam" id="PF00501">
    <property type="entry name" value="AMP-binding"/>
    <property type="match status" value="1"/>
</dbReference>
<feature type="region of interest" description="Disordered" evidence="1">
    <location>
        <begin position="1"/>
        <end position="31"/>
    </location>
</feature>
<dbReference type="InterPro" id="IPR042099">
    <property type="entry name" value="ANL_N_sf"/>
</dbReference>